<proteinExistence type="predicted"/>
<dbReference type="Proteomes" id="UP000239757">
    <property type="component" value="Unassembled WGS sequence"/>
</dbReference>
<evidence type="ECO:0000256" key="1">
    <source>
        <dbReference type="SAM" id="MobiDB-lite"/>
    </source>
</evidence>
<dbReference type="OrthoDB" id="994845at2759"/>
<dbReference type="EMBL" id="KZ663061">
    <property type="protein sequence ID" value="PPS16164.1"/>
    <property type="molecule type" value="Genomic_DNA"/>
</dbReference>
<evidence type="ECO:0000313" key="3">
    <source>
        <dbReference type="Proteomes" id="UP000239757"/>
    </source>
</evidence>
<protein>
    <submittedName>
        <fullName evidence="2">Uncharacterized protein</fullName>
    </submittedName>
</protein>
<dbReference type="AlphaFoldDB" id="A0A2P5YKQ8"/>
<sequence length="336" mass="37303">MDGPIIMGSMIITGKVDLYTVLLGKFPDKFEGGQILINWLKNNFDELLKDQIEEVKEQYAQEYIMRRCVGSRYRVGVDWWLPALAAVVDVGRQGVIGSVSDGGNARIRPGVAAVRVEAMNFAATMRPKGAAQGGHLMITWHGSEPSASRICYYWRQGVGKFGRRSNVDHHSNVGGDTIARQMSIPNTMSRQTPTYTPPSMMILVQTPMQQLITMSMLSTFPKYPGFRAPYGYMPIVTQTPRASLFYEGGSLSQRPDAGVVDTRWQARTTQQSTTEEVYDAANLEETITQGAALGTYSGDDDDKEEVYRPTPPNTSPVVRPIVHKNPSIYASPRQKE</sequence>
<gene>
    <name evidence="2" type="ORF">GOBAR_AA04413</name>
</gene>
<feature type="region of interest" description="Disordered" evidence="1">
    <location>
        <begin position="289"/>
        <end position="336"/>
    </location>
</feature>
<name>A0A2P5YKQ8_GOSBA</name>
<evidence type="ECO:0000313" key="2">
    <source>
        <dbReference type="EMBL" id="PPS16164.1"/>
    </source>
</evidence>
<accession>A0A2P5YKQ8</accession>
<reference evidence="2 3" key="1">
    <citation type="submission" date="2015-01" db="EMBL/GenBank/DDBJ databases">
        <title>Genome of allotetraploid Gossypium barbadense reveals genomic plasticity and fiber elongation in cotton evolution.</title>
        <authorList>
            <person name="Chen X."/>
            <person name="Liu X."/>
            <person name="Zhao B."/>
            <person name="Zheng H."/>
            <person name="Hu Y."/>
            <person name="Lu G."/>
            <person name="Yang C."/>
            <person name="Chen J."/>
            <person name="Shan C."/>
            <person name="Zhang L."/>
            <person name="Zhou Y."/>
            <person name="Wang L."/>
            <person name="Guo W."/>
            <person name="Bai Y."/>
            <person name="Ruan J."/>
            <person name="Shangguan X."/>
            <person name="Mao Y."/>
            <person name="Jiang J."/>
            <person name="Zhu Y."/>
            <person name="Lei J."/>
            <person name="Kang H."/>
            <person name="Chen S."/>
            <person name="He X."/>
            <person name="Wang R."/>
            <person name="Wang Y."/>
            <person name="Chen J."/>
            <person name="Wang L."/>
            <person name="Yu S."/>
            <person name="Wang B."/>
            <person name="Wei J."/>
            <person name="Song S."/>
            <person name="Lu X."/>
            <person name="Gao Z."/>
            <person name="Gu W."/>
            <person name="Deng X."/>
            <person name="Ma D."/>
            <person name="Wang S."/>
            <person name="Liang W."/>
            <person name="Fang L."/>
            <person name="Cai C."/>
            <person name="Zhu X."/>
            <person name="Zhou B."/>
            <person name="Zhang Y."/>
            <person name="Chen Z."/>
            <person name="Xu S."/>
            <person name="Zhu R."/>
            <person name="Wang S."/>
            <person name="Zhang T."/>
            <person name="Zhao G."/>
        </authorList>
    </citation>
    <scope>NUCLEOTIDE SEQUENCE [LARGE SCALE GENOMIC DNA]</scope>
    <source>
        <strain evidence="3">cv. Xinhai21</strain>
        <tissue evidence="2">Leaf</tissue>
    </source>
</reference>
<organism evidence="2 3">
    <name type="scientific">Gossypium barbadense</name>
    <name type="common">Sea Island cotton</name>
    <name type="synonym">Hibiscus barbadensis</name>
    <dbReference type="NCBI Taxonomy" id="3634"/>
    <lineage>
        <taxon>Eukaryota</taxon>
        <taxon>Viridiplantae</taxon>
        <taxon>Streptophyta</taxon>
        <taxon>Embryophyta</taxon>
        <taxon>Tracheophyta</taxon>
        <taxon>Spermatophyta</taxon>
        <taxon>Magnoliopsida</taxon>
        <taxon>eudicotyledons</taxon>
        <taxon>Gunneridae</taxon>
        <taxon>Pentapetalae</taxon>
        <taxon>rosids</taxon>
        <taxon>malvids</taxon>
        <taxon>Malvales</taxon>
        <taxon>Malvaceae</taxon>
        <taxon>Malvoideae</taxon>
        <taxon>Gossypium</taxon>
    </lineage>
</organism>